<accession>A0ABU7ASK0</accession>
<protein>
    <submittedName>
        <fullName evidence="2">Uncharacterized protein</fullName>
    </submittedName>
</protein>
<evidence type="ECO:0000313" key="3">
    <source>
        <dbReference type="Proteomes" id="UP001345963"/>
    </source>
</evidence>
<sequence>MLQLRYPTQPYNIQSLKVLRANLIHPRGLTTEELFNHLGDLSTNNWRTCPKVPSGRLSGRRAGGIEEALRSTPPTDPQRPELRSAAHPPHCKQLWWCTARAVR</sequence>
<evidence type="ECO:0000256" key="1">
    <source>
        <dbReference type="SAM" id="MobiDB-lite"/>
    </source>
</evidence>
<dbReference type="Proteomes" id="UP001345963">
    <property type="component" value="Unassembled WGS sequence"/>
</dbReference>
<evidence type="ECO:0000313" key="2">
    <source>
        <dbReference type="EMBL" id="MED6240908.1"/>
    </source>
</evidence>
<dbReference type="EMBL" id="JAHUTI010028392">
    <property type="protein sequence ID" value="MED6240908.1"/>
    <property type="molecule type" value="Genomic_DNA"/>
</dbReference>
<comment type="caution">
    <text evidence="2">The sequence shown here is derived from an EMBL/GenBank/DDBJ whole genome shotgun (WGS) entry which is preliminary data.</text>
</comment>
<gene>
    <name evidence="2" type="ORF">ATANTOWER_031287</name>
</gene>
<organism evidence="2 3">
    <name type="scientific">Ataeniobius toweri</name>
    <dbReference type="NCBI Taxonomy" id="208326"/>
    <lineage>
        <taxon>Eukaryota</taxon>
        <taxon>Metazoa</taxon>
        <taxon>Chordata</taxon>
        <taxon>Craniata</taxon>
        <taxon>Vertebrata</taxon>
        <taxon>Euteleostomi</taxon>
        <taxon>Actinopterygii</taxon>
        <taxon>Neopterygii</taxon>
        <taxon>Teleostei</taxon>
        <taxon>Neoteleostei</taxon>
        <taxon>Acanthomorphata</taxon>
        <taxon>Ovalentaria</taxon>
        <taxon>Atherinomorphae</taxon>
        <taxon>Cyprinodontiformes</taxon>
        <taxon>Goodeidae</taxon>
        <taxon>Ataeniobius</taxon>
    </lineage>
</organism>
<feature type="region of interest" description="Disordered" evidence="1">
    <location>
        <begin position="51"/>
        <end position="88"/>
    </location>
</feature>
<reference evidence="2 3" key="1">
    <citation type="submission" date="2021-07" db="EMBL/GenBank/DDBJ databases">
        <authorList>
            <person name="Palmer J.M."/>
        </authorList>
    </citation>
    <scope>NUCLEOTIDE SEQUENCE [LARGE SCALE GENOMIC DNA]</scope>
    <source>
        <strain evidence="2 3">AT_MEX2019</strain>
        <tissue evidence="2">Muscle</tissue>
    </source>
</reference>
<proteinExistence type="predicted"/>
<name>A0ABU7ASK0_9TELE</name>
<keyword evidence="3" id="KW-1185">Reference proteome</keyword>